<accession>A0AAV5TRA4</accession>
<keyword evidence="1" id="KW-0812">Transmembrane</keyword>
<keyword evidence="3" id="KW-1185">Reference proteome</keyword>
<organism evidence="2 3">
    <name type="scientific">Pristionchus entomophagus</name>
    <dbReference type="NCBI Taxonomy" id="358040"/>
    <lineage>
        <taxon>Eukaryota</taxon>
        <taxon>Metazoa</taxon>
        <taxon>Ecdysozoa</taxon>
        <taxon>Nematoda</taxon>
        <taxon>Chromadorea</taxon>
        <taxon>Rhabditida</taxon>
        <taxon>Rhabditina</taxon>
        <taxon>Diplogasteromorpha</taxon>
        <taxon>Diplogasteroidea</taxon>
        <taxon>Neodiplogasteridae</taxon>
        <taxon>Pristionchus</taxon>
    </lineage>
</organism>
<dbReference type="Proteomes" id="UP001432027">
    <property type="component" value="Unassembled WGS sequence"/>
</dbReference>
<feature type="non-terminal residue" evidence="2">
    <location>
        <position position="100"/>
    </location>
</feature>
<evidence type="ECO:0000256" key="1">
    <source>
        <dbReference type="SAM" id="Phobius"/>
    </source>
</evidence>
<reference evidence="2" key="1">
    <citation type="submission" date="2023-10" db="EMBL/GenBank/DDBJ databases">
        <title>Genome assembly of Pristionchus species.</title>
        <authorList>
            <person name="Yoshida K."/>
            <person name="Sommer R.J."/>
        </authorList>
    </citation>
    <scope>NUCLEOTIDE SEQUENCE</scope>
    <source>
        <strain evidence="2">RS0144</strain>
    </source>
</reference>
<feature type="non-terminal residue" evidence="2">
    <location>
        <position position="1"/>
    </location>
</feature>
<keyword evidence="1" id="KW-1133">Transmembrane helix</keyword>
<gene>
    <name evidence="2" type="ORF">PENTCL1PPCAC_18932</name>
</gene>
<feature type="transmembrane region" description="Helical" evidence="1">
    <location>
        <begin position="44"/>
        <end position="66"/>
    </location>
</feature>
<proteinExistence type="predicted"/>
<dbReference type="EMBL" id="BTSX01000004">
    <property type="protein sequence ID" value="GMS96757.1"/>
    <property type="molecule type" value="Genomic_DNA"/>
</dbReference>
<dbReference type="AlphaFoldDB" id="A0AAV5TRA4"/>
<sequence length="100" mass="11406">SGGHFPPFPMDNEVDIELHRRFTAKTVEPKPTAVDQMMLQLSHVLPWVVMGLVALIIVSALFVALFRYVKDGTERKDYSDESMMYLEANASFTAKRTWKS</sequence>
<name>A0AAV5TRA4_9BILA</name>
<keyword evidence="1" id="KW-0472">Membrane</keyword>
<comment type="caution">
    <text evidence="2">The sequence shown here is derived from an EMBL/GenBank/DDBJ whole genome shotgun (WGS) entry which is preliminary data.</text>
</comment>
<protein>
    <submittedName>
        <fullName evidence="2">Uncharacterized protein</fullName>
    </submittedName>
</protein>
<evidence type="ECO:0000313" key="3">
    <source>
        <dbReference type="Proteomes" id="UP001432027"/>
    </source>
</evidence>
<evidence type="ECO:0000313" key="2">
    <source>
        <dbReference type="EMBL" id="GMS96757.1"/>
    </source>
</evidence>